<evidence type="ECO:0000313" key="12">
    <source>
        <dbReference type="EMBL" id="HCS93931.1"/>
    </source>
</evidence>
<dbReference type="PIRSF" id="PIRSF005096">
    <property type="entry name" value="GALM"/>
    <property type="match status" value="1"/>
</dbReference>
<dbReference type="Proteomes" id="UP000262195">
    <property type="component" value="Unassembled WGS sequence"/>
</dbReference>
<dbReference type="PANTHER" id="PTHR10091:SF0">
    <property type="entry name" value="GALACTOSE MUTAROTASE"/>
    <property type="match status" value="1"/>
</dbReference>
<feature type="active site" description="Proton donor" evidence="9">
    <location>
        <position position="174"/>
    </location>
</feature>
<dbReference type="EMBL" id="DQHO01000028">
    <property type="protein sequence ID" value="HCS93931.1"/>
    <property type="molecule type" value="Genomic_DNA"/>
</dbReference>
<sequence length="351" mass="38833">MTTKVWGTDDLGRSVELITIQHNLFEATVSDLGAVLVSLKVPDKGNRQRDVVLGYDTAVQYFNNYETYFGATVGRNANRIENSQVTIDGKTYLLEANEGQNCLHSGPNGYHTRRWEVKERSASAVTFALFSPRLDQGFPGNLELTVTYKLTDEGLEITYTGLSDADTVFNPTNHSYFNLNGQGSGTITHHRLQLNASSFTPIADEKSIPTGEIRSVKGTPMDFIQPKEIGEAINDPWEQLQLAKGYDHNFAIDGVRGHLNPVARVEGDESGIVMTVLSTLPGVQFYTANFIQDEKGKDGAIYHSREGFCLETQYFPNAMNTSAFESPLLEKDVLTTLKTAYLFKGESHGNV</sequence>
<feature type="binding site" evidence="11">
    <location>
        <begin position="78"/>
        <end position="79"/>
    </location>
    <ligand>
        <name>beta-D-galactose</name>
        <dbReference type="ChEBI" id="CHEBI:27667"/>
    </ligand>
</feature>
<dbReference type="Gene3D" id="2.70.98.10">
    <property type="match status" value="1"/>
</dbReference>
<feature type="active site" description="Proton acceptor" evidence="9">
    <location>
        <position position="311"/>
    </location>
</feature>
<evidence type="ECO:0000256" key="1">
    <source>
        <dbReference type="ARBA" id="ARBA00001614"/>
    </source>
</evidence>
<evidence type="ECO:0000256" key="4">
    <source>
        <dbReference type="ARBA" id="ARBA00013185"/>
    </source>
</evidence>
<dbReference type="InterPro" id="IPR015443">
    <property type="entry name" value="Aldose_1-epimerase"/>
</dbReference>
<protein>
    <recommendedName>
        <fullName evidence="5 8">Aldose 1-epimerase</fullName>
        <ecNumber evidence="4 8">5.1.3.3</ecNumber>
    </recommendedName>
</protein>
<dbReference type="AlphaFoldDB" id="A0A3D4S7J5"/>
<feature type="binding site" evidence="10">
    <location>
        <position position="247"/>
    </location>
    <ligand>
        <name>beta-D-galactose</name>
        <dbReference type="ChEBI" id="CHEBI:27667"/>
    </ligand>
</feature>
<dbReference type="Pfam" id="PF01263">
    <property type="entry name" value="Aldose_epim"/>
    <property type="match status" value="1"/>
</dbReference>
<dbReference type="InterPro" id="IPR047215">
    <property type="entry name" value="Galactose_mutarotase-like"/>
</dbReference>
<keyword evidence="7 8" id="KW-0119">Carbohydrate metabolism</keyword>
<accession>A0A3D4S7J5</accession>
<dbReference type="PANTHER" id="PTHR10091">
    <property type="entry name" value="ALDOSE-1-EPIMERASE"/>
    <property type="match status" value="1"/>
</dbReference>
<evidence type="ECO:0000256" key="8">
    <source>
        <dbReference type="PIRNR" id="PIRNR005096"/>
    </source>
</evidence>
<gene>
    <name evidence="12" type="ORF">DIW15_04395</name>
</gene>
<dbReference type="CDD" id="cd09019">
    <property type="entry name" value="galactose_mutarotase_like"/>
    <property type="match status" value="1"/>
</dbReference>
<evidence type="ECO:0000256" key="2">
    <source>
        <dbReference type="ARBA" id="ARBA00005028"/>
    </source>
</evidence>
<evidence type="ECO:0000256" key="6">
    <source>
        <dbReference type="ARBA" id="ARBA00023235"/>
    </source>
</evidence>
<evidence type="ECO:0000256" key="7">
    <source>
        <dbReference type="ARBA" id="ARBA00023277"/>
    </source>
</evidence>
<dbReference type="NCBIfam" id="NF008277">
    <property type="entry name" value="PRK11055.1"/>
    <property type="match status" value="1"/>
</dbReference>
<name>A0A3D4S7J5_9ENTE</name>
<dbReference type="InterPro" id="IPR011013">
    <property type="entry name" value="Gal_mutarotase_sf_dom"/>
</dbReference>
<evidence type="ECO:0000256" key="3">
    <source>
        <dbReference type="ARBA" id="ARBA00006206"/>
    </source>
</evidence>
<dbReference type="UniPathway" id="UPA00242"/>
<dbReference type="EC" id="5.1.3.3" evidence="4 8"/>
<dbReference type="InterPro" id="IPR014718">
    <property type="entry name" value="GH-type_carb-bd"/>
</dbReference>
<evidence type="ECO:0000313" key="13">
    <source>
        <dbReference type="Proteomes" id="UP000262195"/>
    </source>
</evidence>
<reference evidence="12 13" key="1">
    <citation type="journal article" date="2018" name="Nat. Biotechnol.">
        <title>A standardized bacterial taxonomy based on genome phylogeny substantially revises the tree of life.</title>
        <authorList>
            <person name="Parks D.H."/>
            <person name="Chuvochina M."/>
            <person name="Waite D.W."/>
            <person name="Rinke C."/>
            <person name="Skarshewski A."/>
            <person name="Chaumeil P.A."/>
            <person name="Hugenholtz P."/>
        </authorList>
    </citation>
    <scope>NUCLEOTIDE SEQUENCE [LARGE SCALE GENOMIC DNA]</scope>
    <source>
        <strain evidence="12">UBA11306</strain>
    </source>
</reference>
<feature type="binding site" evidence="11">
    <location>
        <begin position="174"/>
        <end position="176"/>
    </location>
    <ligand>
        <name>beta-D-galactose</name>
        <dbReference type="ChEBI" id="CHEBI:27667"/>
    </ligand>
</feature>
<dbReference type="GO" id="GO:0006006">
    <property type="term" value="P:glucose metabolic process"/>
    <property type="evidence" value="ECO:0007669"/>
    <property type="project" value="TreeGrafter"/>
</dbReference>
<dbReference type="GO" id="GO:0030246">
    <property type="term" value="F:carbohydrate binding"/>
    <property type="evidence" value="ECO:0007669"/>
    <property type="project" value="InterPro"/>
</dbReference>
<keyword evidence="6 8" id="KW-0413">Isomerase</keyword>
<evidence type="ECO:0000256" key="11">
    <source>
        <dbReference type="PIRSR" id="PIRSR005096-3"/>
    </source>
</evidence>
<evidence type="ECO:0000256" key="10">
    <source>
        <dbReference type="PIRSR" id="PIRSR005096-2"/>
    </source>
</evidence>
<comment type="pathway">
    <text evidence="2 8">Carbohydrate metabolism; hexose metabolism.</text>
</comment>
<proteinExistence type="inferred from homology"/>
<dbReference type="GO" id="GO:0004034">
    <property type="term" value="F:aldose 1-epimerase activity"/>
    <property type="evidence" value="ECO:0007669"/>
    <property type="project" value="UniProtKB-EC"/>
</dbReference>
<comment type="catalytic activity">
    <reaction evidence="1 8">
        <text>alpha-D-glucose = beta-D-glucose</text>
        <dbReference type="Rhea" id="RHEA:10264"/>
        <dbReference type="ChEBI" id="CHEBI:15903"/>
        <dbReference type="ChEBI" id="CHEBI:17925"/>
        <dbReference type="EC" id="5.1.3.3"/>
    </reaction>
</comment>
<dbReference type="STRING" id="1121105.GCA_000421665_01729"/>
<dbReference type="InterPro" id="IPR018052">
    <property type="entry name" value="Ald1_epimerase_CS"/>
</dbReference>
<dbReference type="PROSITE" id="PS00545">
    <property type="entry name" value="ALDOSE_1_EPIMERASE"/>
    <property type="match status" value="1"/>
</dbReference>
<comment type="similarity">
    <text evidence="3 8">Belongs to the aldose epimerase family.</text>
</comment>
<organism evidence="12 13">
    <name type="scientific">Bavariicoccus seileri</name>
    <dbReference type="NCBI Taxonomy" id="549685"/>
    <lineage>
        <taxon>Bacteria</taxon>
        <taxon>Bacillati</taxon>
        <taxon>Bacillota</taxon>
        <taxon>Bacilli</taxon>
        <taxon>Lactobacillales</taxon>
        <taxon>Enterococcaceae</taxon>
        <taxon>Bavariicoccus</taxon>
    </lineage>
</organism>
<dbReference type="InterPro" id="IPR008183">
    <property type="entry name" value="Aldose_1/G6P_1-epimerase"/>
</dbReference>
<comment type="caution">
    <text evidence="12">The sequence shown here is derived from an EMBL/GenBank/DDBJ whole genome shotgun (WGS) entry which is preliminary data.</text>
</comment>
<dbReference type="GO" id="GO:0033499">
    <property type="term" value="P:galactose catabolic process via UDP-galactose, Leloir pathway"/>
    <property type="evidence" value="ECO:0007669"/>
    <property type="project" value="TreeGrafter"/>
</dbReference>
<dbReference type="SUPFAM" id="SSF74650">
    <property type="entry name" value="Galactose mutarotase-like"/>
    <property type="match status" value="1"/>
</dbReference>
<evidence type="ECO:0000256" key="5">
    <source>
        <dbReference type="ARBA" id="ARBA00014165"/>
    </source>
</evidence>
<evidence type="ECO:0000256" key="9">
    <source>
        <dbReference type="PIRSR" id="PIRSR005096-1"/>
    </source>
</evidence>